<dbReference type="OrthoDB" id="6135265at2"/>
<keyword evidence="1" id="KW-0560">Oxidoreductase</keyword>
<comment type="caution">
    <text evidence="4">The sequence shown here is derived from an EMBL/GenBank/DDBJ whole genome shotgun (WGS) entry which is preliminary data.</text>
</comment>
<proteinExistence type="predicted"/>
<dbReference type="Pfam" id="PF02317">
    <property type="entry name" value="Octopine_DH"/>
    <property type="match status" value="1"/>
</dbReference>
<reference evidence="4 5" key="1">
    <citation type="submission" date="2018-06" db="EMBL/GenBank/DDBJ databases">
        <title>Three novel Pseudomonas species isolated from symptomatic oak.</title>
        <authorList>
            <person name="Bueno-Gonzalez V."/>
            <person name="Brady C."/>
        </authorList>
    </citation>
    <scope>NUCLEOTIDE SEQUENCE [LARGE SCALE GENOMIC DNA]</scope>
    <source>
        <strain evidence="4 5">P9A</strain>
    </source>
</reference>
<dbReference type="GO" id="GO:0051287">
    <property type="term" value="F:NAD binding"/>
    <property type="evidence" value="ECO:0007669"/>
    <property type="project" value="InterPro"/>
</dbReference>
<evidence type="ECO:0000256" key="1">
    <source>
        <dbReference type="ARBA" id="ARBA00023002"/>
    </source>
</evidence>
<keyword evidence="5" id="KW-1185">Reference proteome</keyword>
<sequence>MKISVLGGGHGCYAAAVELSEAGHQVNFWRRDSAAFAAIRAQGGIQVRDFRGTRLLPLGDGDSGLQLVDDLGATVDGAELIVIPLPSTTHADLARELAPLLQDGQVVFLPPGTFGSYLFAKAMADAGNSAEVAFAETGTLPYLARKHGPAELVISCYATRLPTGVFPARLSEQAFTVLCAAYPSVEPIEDGLSGALMNAGPIIHPPLIMMNAGPLEHFERWDIHNEGTQPSIRRVTNGLDAERMAVREALGYGAPHFPLADHYTSDGDEWMYGRGAHGKLTDSGDWREDIDLQRHRYMLEDTRLGLSLLVSVGRWAGVPTPIAAGLLAIASAVAERDLYAEGRTLENLGLSQLSREQMQHLLREGVLP</sequence>
<dbReference type="Proteomes" id="UP000292302">
    <property type="component" value="Unassembled WGS sequence"/>
</dbReference>
<dbReference type="InterPro" id="IPR003421">
    <property type="entry name" value="Opine_DH"/>
</dbReference>
<dbReference type="GO" id="GO:0016616">
    <property type="term" value="F:oxidoreductase activity, acting on the CH-OH group of donors, NAD or NADP as acceptor"/>
    <property type="evidence" value="ECO:0007669"/>
    <property type="project" value="InterPro"/>
</dbReference>
<dbReference type="EMBL" id="QJUI01000016">
    <property type="protein sequence ID" value="TBU74978.1"/>
    <property type="molecule type" value="Genomic_DNA"/>
</dbReference>
<dbReference type="Gene3D" id="3.40.50.720">
    <property type="entry name" value="NAD(P)-binding Rossmann-like Domain"/>
    <property type="match status" value="1"/>
</dbReference>
<evidence type="ECO:0000313" key="4">
    <source>
        <dbReference type="EMBL" id="TBU74978.1"/>
    </source>
</evidence>
<dbReference type="InterPro" id="IPR036291">
    <property type="entry name" value="NAD(P)-bd_dom_sf"/>
</dbReference>
<dbReference type="AlphaFoldDB" id="A0A4V6MX20"/>
<dbReference type="Pfam" id="PF01210">
    <property type="entry name" value="NAD_Gly3P_dh_N"/>
    <property type="match status" value="1"/>
</dbReference>
<name>A0A4V6MX20_9GAMM</name>
<dbReference type="SUPFAM" id="SSF48179">
    <property type="entry name" value="6-phosphogluconate dehydrogenase C-terminal domain-like"/>
    <property type="match status" value="1"/>
</dbReference>
<dbReference type="GO" id="GO:0046168">
    <property type="term" value="P:glycerol-3-phosphate catabolic process"/>
    <property type="evidence" value="ECO:0007669"/>
    <property type="project" value="InterPro"/>
</dbReference>
<evidence type="ECO:0000259" key="3">
    <source>
        <dbReference type="Pfam" id="PF02317"/>
    </source>
</evidence>
<dbReference type="SUPFAM" id="SSF51735">
    <property type="entry name" value="NAD(P)-binding Rossmann-fold domains"/>
    <property type="match status" value="1"/>
</dbReference>
<evidence type="ECO:0000259" key="2">
    <source>
        <dbReference type="Pfam" id="PF01210"/>
    </source>
</evidence>
<dbReference type="RefSeq" id="WP_131181364.1">
    <property type="nucleotide sequence ID" value="NZ_QJUI01000016.1"/>
</dbReference>
<feature type="domain" description="Opine dehydrogenase" evidence="3">
    <location>
        <begin position="190"/>
        <end position="333"/>
    </location>
</feature>
<gene>
    <name evidence="4" type="ORF">DNK06_17900</name>
</gene>
<dbReference type="Gene3D" id="1.10.1040.10">
    <property type="entry name" value="N-(1-d-carboxylethyl)-l-norvaline Dehydrogenase, domain 2"/>
    <property type="match status" value="1"/>
</dbReference>
<dbReference type="InterPro" id="IPR008927">
    <property type="entry name" value="6-PGluconate_DH-like_C_sf"/>
</dbReference>
<protein>
    <submittedName>
        <fullName evidence="4">Glycerol-3-phosphate dehydrogenase</fullName>
    </submittedName>
</protein>
<dbReference type="PANTHER" id="PTHR38015:SF1">
    <property type="entry name" value="OPINE DEHYDROGENASE DOMAIN-CONTAINING PROTEIN"/>
    <property type="match status" value="1"/>
</dbReference>
<dbReference type="PANTHER" id="PTHR38015">
    <property type="entry name" value="BLR6086 PROTEIN"/>
    <property type="match status" value="1"/>
</dbReference>
<accession>A0A4V6MX20</accession>
<organism evidence="4 5">
    <name type="scientific">Phytopseudomonas daroniae</name>
    <dbReference type="NCBI Taxonomy" id="2487519"/>
    <lineage>
        <taxon>Bacteria</taxon>
        <taxon>Pseudomonadati</taxon>
        <taxon>Pseudomonadota</taxon>
        <taxon>Gammaproteobacteria</taxon>
        <taxon>Pseudomonadales</taxon>
        <taxon>Pseudomonadaceae</taxon>
        <taxon>Phytopseudomonas</taxon>
    </lineage>
</organism>
<feature type="domain" description="Glycerol-3-phosphate dehydrogenase NAD-dependent N-terminal" evidence="2">
    <location>
        <begin position="2"/>
        <end position="107"/>
    </location>
</feature>
<dbReference type="InterPro" id="IPR011128">
    <property type="entry name" value="G3P_DH_NAD-dep_N"/>
</dbReference>
<dbReference type="InterPro" id="IPR051729">
    <property type="entry name" value="Opine/Lysopine_DH"/>
</dbReference>
<evidence type="ECO:0000313" key="5">
    <source>
        <dbReference type="Proteomes" id="UP000292302"/>
    </source>
</evidence>
<dbReference type="InterPro" id="IPR013328">
    <property type="entry name" value="6PGD_dom2"/>
</dbReference>